<proteinExistence type="predicted"/>
<feature type="region of interest" description="Disordered" evidence="1">
    <location>
        <begin position="1139"/>
        <end position="1161"/>
    </location>
</feature>
<feature type="compositionally biased region" description="Polar residues" evidence="1">
    <location>
        <begin position="277"/>
        <end position="288"/>
    </location>
</feature>
<feature type="compositionally biased region" description="Polar residues" evidence="1">
    <location>
        <begin position="420"/>
        <end position="430"/>
    </location>
</feature>
<dbReference type="VEuPathDB" id="PlasmoDB:PCOAH_00044490"/>
<feature type="compositionally biased region" description="Basic residues" evidence="1">
    <location>
        <begin position="21"/>
        <end position="33"/>
    </location>
</feature>
<dbReference type="KEGG" id="pcot:PCOAH_00044490"/>
<feature type="compositionally biased region" description="Basic and acidic residues" evidence="1">
    <location>
        <begin position="1594"/>
        <end position="1624"/>
    </location>
</feature>
<feature type="compositionally biased region" description="Polar residues" evidence="1">
    <location>
        <begin position="1744"/>
        <end position="1756"/>
    </location>
</feature>
<feature type="compositionally biased region" description="Basic and acidic residues" evidence="1">
    <location>
        <begin position="329"/>
        <end position="345"/>
    </location>
</feature>
<feature type="region of interest" description="Disordered" evidence="1">
    <location>
        <begin position="1"/>
        <end position="78"/>
    </location>
</feature>
<evidence type="ECO:0000313" key="3">
    <source>
        <dbReference type="Proteomes" id="UP000092716"/>
    </source>
</evidence>
<feature type="region of interest" description="Disordered" evidence="1">
    <location>
        <begin position="206"/>
        <end position="246"/>
    </location>
</feature>
<keyword evidence="3" id="KW-1185">Reference proteome</keyword>
<feature type="region of interest" description="Disordered" evidence="1">
    <location>
        <begin position="1990"/>
        <end position="2070"/>
    </location>
</feature>
<dbReference type="GeneID" id="30911180"/>
<feature type="region of interest" description="Disordered" evidence="1">
    <location>
        <begin position="1471"/>
        <end position="1492"/>
    </location>
</feature>
<feature type="compositionally biased region" description="Basic and acidic residues" evidence="1">
    <location>
        <begin position="355"/>
        <end position="368"/>
    </location>
</feature>
<evidence type="ECO:0000313" key="2">
    <source>
        <dbReference type="EMBL" id="ANQ09741.1"/>
    </source>
</evidence>
<accession>A0A1B1E425</accession>
<dbReference type="RefSeq" id="XP_019916436.1">
    <property type="nucleotide sequence ID" value="XM_020061233.1"/>
</dbReference>
<feature type="compositionally biased region" description="Polar residues" evidence="1">
    <location>
        <begin position="1656"/>
        <end position="1665"/>
    </location>
</feature>
<feature type="region of interest" description="Disordered" evidence="1">
    <location>
        <begin position="277"/>
        <end position="430"/>
    </location>
</feature>
<evidence type="ECO:0000256" key="1">
    <source>
        <dbReference type="SAM" id="MobiDB-lite"/>
    </source>
</evidence>
<dbReference type="Proteomes" id="UP000092716">
    <property type="component" value="Chromosome 12"/>
</dbReference>
<feature type="region of interest" description="Disordered" evidence="1">
    <location>
        <begin position="655"/>
        <end position="684"/>
    </location>
</feature>
<feature type="compositionally biased region" description="Basic and acidic residues" evidence="1">
    <location>
        <begin position="1712"/>
        <end position="1721"/>
    </location>
</feature>
<feature type="compositionally biased region" description="Basic and acidic residues" evidence="1">
    <location>
        <begin position="405"/>
        <end position="415"/>
    </location>
</feature>
<feature type="compositionally biased region" description="Acidic residues" evidence="1">
    <location>
        <begin position="1991"/>
        <end position="2000"/>
    </location>
</feature>
<name>A0A1B1E425_9APIC</name>
<sequence length="2128" mass="237916">MDIHNSREGTHGTSKMDNKKAKVKKMLHGKKVTSKVTSKVGSKGGSKGGTKRGATQNSQARTPKGTHLKSAPKEKSNIKTVIHSGGKSFKTKKKKLKKKCEHVHTVSDNNDEHVKALLHIHHSSDRGDTDEEGNSISLNNFNGTKYVSAKLLGGDHNGVNSSPNDETKTKDHFRKIGENFINSAWSNHDRSNDTCTSRINVDCLSGSMPAGEGPHDVDDDADDVFSQSASEKCEDSPSENLPPPHVHKMDKVKTALEEKPSDSVNHIIEHPDVKHSLSCTSDEWNSSGVEEDNTRTPINNIDNTNDEMEECRTESIAGGISQGGGSDDGGGHPEGEVIRGDEKTTNKSNLNEPLMEERNEVDPHEGKNALEGIDDMDGLEEGKIGTTNGDYHIEEDRGEMENPTSEEKFNAVRSEEGDDSQSSPGGVLGQQVNDEMSVAGDVQQQGEVAKSHDENGHNEETQCEDYQGERRQVENYPLDCRPNEPDAPPITPQEEKFDWRKILNCNIDTSNGGQGEMEKLNLLINFRDSAEKYLQSYINSFLNDFFLMSSYLPYLHYYDQDAYEKKEMNFLKMVTHFMDHFHCNKKMSKQIRDFKNDFVNSPINEKIKYVDKFPFLKLSEMCTDRVKCQFLKIFMLKEKWVENNFLQIGLNNELGPPVEQQQQQDDDGEVEERQDAKTSLEKPPLKEPIKEEGYLFRSVKERSPNGRGQMSYNQMGEKFNNDIFCEQILSAPFLKQGNISNSDFTMTMKTMVHSSDDRGRKFLQLSDEKKMEHPSWSYPPHSKHSIRKRLNNVVRNKLFNVLHLSDAKYREKIHVKNEDRRIMNNISFYKNKINRLYAYLMFCTLMGHSPNFEQPNISWNGGSNMRGDPREDLQGEVTARNRDTLGSSSNEVHTKNVLNEKDSESPNRFISFYNLIKISNEFVKNNGSSNKGGEEKNKIPRNYDRESLSKDMDILTRIFLQDGAYNSAPRDVGQNGKISYISTLSSKANMLSSSVEWGMKNSELHNGKGALEGLTDGAVCIPHVRSKLDETGNETLDKWEEVSGGKRLTSGLSADDHVNRIAESRTEPRPDERHDLHLPVNKGKTDGSKFQLSPDLQFLYDAYNNGEQIIVVKNKKKVLHNLGKCTKFARLSKRSLFHANDSGQNGIGPSKGTPSTGYKSQMGYVRNTNGVNFPNSNSSDMAYSYYGQTSYDSNVAFSQNAFFRQRYGEGTDRGYTKGSFRATSGNYTLNSNHNVLMNHTIDHLSKFDKLQNRVNCVDSNNTLGNNSSGEFTKCRNLTNGLITPQYVPNAVNYINGINSSVQNCSKGNLKGIGYYANGNNISGSSSFSPTPPTQQPFSNYLTGSTNYVNQFDNSYQNIYNQMGNTKPFLSEQMERERSTLINQNGYPHFALTNNYFSDATNSFTQNGQSGGNNCGSYYNTHGNLSYTHPSEQKDANNVARGTLHTNGSKQMDQTCVDLQNGTSGNHFECVTEDGTYSANPQDKRSSEEMVDKDNDVDTMGKVNHLEGDKNGYLNDVRSNDLNCTQRSSTTSWECKGGDYHKEDTVKSYPPGGMNELLGEGSQHVVNTDVAANHEQCHGNDPNGDEQGNDITATGEDHPNRDVKKSSDHKNEYSHDKVEAEKESPLESNNNSSQNSGPDVSRSSPEEENTREKNQRGDNSPSTEGTNLHVDTHTEGTINGDNHDGSAYPTPADVDAHIDSPHQSSNSVTPLLPKKDPSHEDNTTSEQLADPFKTSGKNDEDACSINVQNQPRNNNPCGSIGNLDMGIHSVEGNTDNTYNSGSAPFGGNGDEKSINFNDTLSSFNVNEMGAPMDGTHIGDNVRSSVGINKSNHTNSIDFSTNNTCNETKYKMTEEMVNVIRQTDAYAPPCGHYQLSNVDTSMANVYKQFNLNGIMPPPYHNGRSNNMKNYPNAEMRNHINVHNYNMNKNENVQMRNECLSNLPTHYGYLYNYNTGNYFLNGANWVGLENRTGDRPVRNNMNFTNYNGTFNEYCDGDEEEWDPQQEGPHEEGSHQEDDDRSGGSFPSSSNLKKRDKTQKEKKNASMNTNKPQPFGLNASKKKRLGNNGPPTAEKLSELLHEKNLSVPQIAAIYGVHRTTVARWCHNRKVIQKSNNYQGRKKSSSTVGTEYT</sequence>
<feature type="compositionally biased region" description="Basic and acidic residues" evidence="1">
    <location>
        <begin position="2004"/>
        <end position="2018"/>
    </location>
</feature>
<feature type="region of interest" description="Disordered" evidence="1">
    <location>
        <begin position="1063"/>
        <end position="1087"/>
    </location>
</feature>
<feature type="compositionally biased region" description="Basic and acidic residues" evidence="1">
    <location>
        <begin position="1481"/>
        <end position="1492"/>
    </location>
</feature>
<organism evidence="2 3">
    <name type="scientific">Plasmodium coatneyi</name>
    <dbReference type="NCBI Taxonomy" id="208452"/>
    <lineage>
        <taxon>Eukaryota</taxon>
        <taxon>Sar</taxon>
        <taxon>Alveolata</taxon>
        <taxon>Apicomplexa</taxon>
        <taxon>Aconoidasida</taxon>
        <taxon>Haemosporida</taxon>
        <taxon>Plasmodiidae</taxon>
        <taxon>Plasmodium</taxon>
    </lineage>
</organism>
<feature type="compositionally biased region" description="Basic and acidic residues" evidence="1">
    <location>
        <begin position="1643"/>
        <end position="1655"/>
    </location>
</feature>
<feature type="compositionally biased region" description="Basic and acidic residues" evidence="1">
    <location>
        <begin position="1"/>
        <end position="20"/>
    </location>
</feature>
<feature type="compositionally biased region" description="Polar residues" evidence="1">
    <location>
        <begin position="1625"/>
        <end position="1642"/>
    </location>
</feature>
<dbReference type="OrthoDB" id="372805at2759"/>
<reference evidence="3" key="1">
    <citation type="submission" date="2016-06" db="EMBL/GenBank/DDBJ databases">
        <title>First high quality genome sequence of Plasmodium coatneyi using continuous long reads from single molecule, real-time sequencing.</title>
        <authorList>
            <person name="Chien J.-T."/>
            <person name="Pakala S.B."/>
            <person name="Geraldo J.A."/>
            <person name="Lapp S.A."/>
            <person name="Barnwell J.W."/>
            <person name="Kissinger J.C."/>
            <person name="Galinski M.R."/>
            <person name="Humphrey J.C."/>
        </authorList>
    </citation>
    <scope>NUCLEOTIDE SEQUENCE [LARGE SCALE GENOMIC DNA]</scope>
    <source>
        <strain evidence="3">Hackeri</strain>
    </source>
</reference>
<feature type="compositionally biased region" description="Basic and acidic residues" evidence="1">
    <location>
        <begin position="671"/>
        <end position="684"/>
    </location>
</feature>
<dbReference type="EMBL" id="CP016250">
    <property type="protein sequence ID" value="ANQ09741.1"/>
    <property type="molecule type" value="Genomic_DNA"/>
</dbReference>
<feature type="region of interest" description="Disordered" evidence="1">
    <location>
        <begin position="1573"/>
        <end position="1759"/>
    </location>
</feature>
<feature type="compositionally biased region" description="Basic and acidic residues" evidence="1">
    <location>
        <begin position="449"/>
        <end position="460"/>
    </location>
</feature>
<feature type="region of interest" description="Disordered" evidence="1">
    <location>
        <begin position="442"/>
        <end position="468"/>
    </location>
</feature>
<gene>
    <name evidence="2" type="ORF">PCOAH_00044490</name>
</gene>
<protein>
    <submittedName>
        <fullName evidence="2">Uncharacterized protein</fullName>
    </submittedName>
</protein>